<keyword evidence="4 10" id="KW-0547">Nucleotide-binding</keyword>
<evidence type="ECO:0000256" key="1">
    <source>
        <dbReference type="ARBA" id="ARBA00022490"/>
    </source>
</evidence>
<dbReference type="SUPFAM" id="SSF63418">
    <property type="entry name" value="MurE/MurF N-terminal domain"/>
    <property type="match status" value="1"/>
</dbReference>
<dbReference type="GO" id="GO:0051301">
    <property type="term" value="P:cell division"/>
    <property type="evidence" value="ECO:0007669"/>
    <property type="project" value="UniProtKB-KW"/>
</dbReference>
<comment type="subcellular location">
    <subcellularLocation>
        <location evidence="10 11">Cytoplasm</location>
    </subcellularLocation>
</comment>
<dbReference type="InterPro" id="IPR036565">
    <property type="entry name" value="Mur-like_cat_sf"/>
</dbReference>
<comment type="similarity">
    <text evidence="10">Belongs to the MurCDEF family. MurF subfamily.</text>
</comment>
<evidence type="ECO:0000256" key="7">
    <source>
        <dbReference type="ARBA" id="ARBA00022984"/>
    </source>
</evidence>
<evidence type="ECO:0000256" key="9">
    <source>
        <dbReference type="ARBA" id="ARBA00023316"/>
    </source>
</evidence>
<dbReference type="GO" id="GO:0005737">
    <property type="term" value="C:cytoplasm"/>
    <property type="evidence" value="ECO:0007669"/>
    <property type="project" value="UniProtKB-SubCell"/>
</dbReference>
<evidence type="ECO:0000256" key="10">
    <source>
        <dbReference type="HAMAP-Rule" id="MF_02019"/>
    </source>
</evidence>
<dbReference type="HAMAP" id="MF_02019">
    <property type="entry name" value="MurF"/>
    <property type="match status" value="1"/>
</dbReference>
<evidence type="ECO:0000259" key="13">
    <source>
        <dbReference type="Pfam" id="PF02875"/>
    </source>
</evidence>
<evidence type="ECO:0000313" key="16">
    <source>
        <dbReference type="Proteomes" id="UP000490800"/>
    </source>
</evidence>
<evidence type="ECO:0000256" key="6">
    <source>
        <dbReference type="ARBA" id="ARBA00022960"/>
    </source>
</evidence>
<evidence type="ECO:0000256" key="11">
    <source>
        <dbReference type="RuleBase" id="RU004136"/>
    </source>
</evidence>
<evidence type="ECO:0000259" key="12">
    <source>
        <dbReference type="Pfam" id="PF01225"/>
    </source>
</evidence>
<dbReference type="AlphaFoldDB" id="A0A7X3FGK1"/>
<keyword evidence="16" id="KW-1185">Reference proteome</keyword>
<keyword evidence="5 10" id="KW-0067">ATP-binding</keyword>
<evidence type="ECO:0000256" key="8">
    <source>
        <dbReference type="ARBA" id="ARBA00023306"/>
    </source>
</evidence>
<feature type="binding site" evidence="10">
    <location>
        <begin position="117"/>
        <end position="123"/>
    </location>
    <ligand>
        <name>ATP</name>
        <dbReference type="ChEBI" id="CHEBI:30616"/>
    </ligand>
</feature>
<comment type="catalytic activity">
    <reaction evidence="10 11">
        <text>D-alanyl-D-alanine + UDP-N-acetyl-alpha-D-muramoyl-L-alanyl-gamma-D-glutamyl-meso-2,6-diaminopimelate + ATP = UDP-N-acetyl-alpha-D-muramoyl-L-alanyl-gamma-D-glutamyl-meso-2,6-diaminopimeloyl-D-alanyl-D-alanine + ADP + phosphate + H(+)</text>
        <dbReference type="Rhea" id="RHEA:28374"/>
        <dbReference type="ChEBI" id="CHEBI:15378"/>
        <dbReference type="ChEBI" id="CHEBI:30616"/>
        <dbReference type="ChEBI" id="CHEBI:43474"/>
        <dbReference type="ChEBI" id="CHEBI:57822"/>
        <dbReference type="ChEBI" id="CHEBI:61386"/>
        <dbReference type="ChEBI" id="CHEBI:83905"/>
        <dbReference type="ChEBI" id="CHEBI:456216"/>
        <dbReference type="EC" id="6.3.2.10"/>
    </reaction>
</comment>
<comment type="pathway">
    <text evidence="10 11">Cell wall biogenesis; peptidoglycan biosynthesis.</text>
</comment>
<dbReference type="InterPro" id="IPR005863">
    <property type="entry name" value="UDP-N-AcMur_synth"/>
</dbReference>
<accession>A0A7X3FGK1</accession>
<proteinExistence type="inferred from homology"/>
<dbReference type="InterPro" id="IPR051046">
    <property type="entry name" value="MurCDEF_CellWall_CoF430Synth"/>
</dbReference>
<dbReference type="EMBL" id="RHLK01000003">
    <property type="protein sequence ID" value="MVO99370.1"/>
    <property type="molecule type" value="Genomic_DNA"/>
</dbReference>
<dbReference type="InterPro" id="IPR000713">
    <property type="entry name" value="Mur_ligase_N"/>
</dbReference>
<dbReference type="Pfam" id="PF01225">
    <property type="entry name" value="Mur_ligase"/>
    <property type="match status" value="1"/>
</dbReference>
<dbReference type="NCBIfam" id="TIGR01143">
    <property type="entry name" value="murF"/>
    <property type="match status" value="1"/>
</dbReference>
<dbReference type="GO" id="GO:0071555">
    <property type="term" value="P:cell wall organization"/>
    <property type="evidence" value="ECO:0007669"/>
    <property type="project" value="UniProtKB-KW"/>
</dbReference>
<dbReference type="InterPro" id="IPR035911">
    <property type="entry name" value="MurE/MurF_N"/>
</dbReference>
<evidence type="ECO:0000256" key="5">
    <source>
        <dbReference type="ARBA" id="ARBA00022840"/>
    </source>
</evidence>
<keyword evidence="8 10" id="KW-0131">Cell cycle</keyword>
<dbReference type="OrthoDB" id="9801978at2"/>
<name>A0A7X3FGK1_9BACL</name>
<dbReference type="Pfam" id="PF08245">
    <property type="entry name" value="Mur_ligase_M"/>
    <property type="match status" value="1"/>
</dbReference>
<comment type="function">
    <text evidence="10 11">Involved in cell wall formation. Catalyzes the final step in the synthesis of UDP-N-acetylmuramoyl-pentapeptide, the precursor of murein.</text>
</comment>
<dbReference type="InterPro" id="IPR013221">
    <property type="entry name" value="Mur_ligase_cen"/>
</dbReference>
<evidence type="ECO:0000313" key="15">
    <source>
        <dbReference type="EMBL" id="MVO99370.1"/>
    </source>
</evidence>
<organism evidence="15 16">
    <name type="scientific">Paenibacillus lutrae</name>
    <dbReference type="NCBI Taxonomy" id="2078573"/>
    <lineage>
        <taxon>Bacteria</taxon>
        <taxon>Bacillati</taxon>
        <taxon>Bacillota</taxon>
        <taxon>Bacilli</taxon>
        <taxon>Bacillales</taxon>
        <taxon>Paenibacillaceae</taxon>
        <taxon>Paenibacillus</taxon>
    </lineage>
</organism>
<keyword evidence="6 10" id="KW-0133">Cell shape</keyword>
<protein>
    <recommendedName>
        <fullName evidence="10 11">UDP-N-acetylmuramoyl-tripeptide--D-alanyl-D-alanine ligase</fullName>
        <ecNumber evidence="10 11">6.3.2.10</ecNumber>
    </recommendedName>
    <alternativeName>
        <fullName evidence="10">D-alanyl-D-alanine-adding enzyme</fullName>
    </alternativeName>
</protein>
<dbReference type="GO" id="GO:0005524">
    <property type="term" value="F:ATP binding"/>
    <property type="evidence" value="ECO:0007669"/>
    <property type="project" value="UniProtKB-UniRule"/>
</dbReference>
<dbReference type="EC" id="6.3.2.10" evidence="10 11"/>
<keyword evidence="3 10" id="KW-0132">Cell division</keyword>
<sequence length="473" mass="51167">MKRLTLNEIARMSGAELVLPASSADGDRVFIDSVSTDTRTITAGSLFVPLVGERFDGHAFAAEAAAQGASAMLWQRNRPERPEGMPLLLVEDTLQGLQQLARGYRQSLPLRIVGITGSNGKTTTKDMIGSVLGTAFSVHKTKGNLNNHIGLPLTLLQLEENTQVAVVEMGMSGRGEIELLSEIADPDVAVVTMIGDAHLLQLGSREEIARAKTEILSGLADGGTFIYHGDEPLIPLVLPEMKQPGRMTQLRFGRSQTNDLFPVSIRMDEEGTHFTVSTPQSPEADSDGESYYIPLLGEHNVDNALAAILVGRTLGVSEEDIRRGLAGLEMTGMRIEKQISPSKVTVLNDAYNASPSSMRAAIRLVEQLEGYPNKYVVLGDMLELGEQEQEYHRQIGALLSPDSLAGVYAYGPLGRFIAESAALQFGCERSRWFEDKAALTAELAARVKPGDLVLVKASRGMRLEEVADALVAE</sequence>
<evidence type="ECO:0000256" key="2">
    <source>
        <dbReference type="ARBA" id="ARBA00022598"/>
    </source>
</evidence>
<dbReference type="GO" id="GO:0047480">
    <property type="term" value="F:UDP-N-acetylmuramoyl-tripeptide-D-alanyl-D-alanine ligase activity"/>
    <property type="evidence" value="ECO:0007669"/>
    <property type="project" value="UniProtKB-UniRule"/>
</dbReference>
<dbReference type="GO" id="GO:0009252">
    <property type="term" value="P:peptidoglycan biosynthetic process"/>
    <property type="evidence" value="ECO:0007669"/>
    <property type="project" value="UniProtKB-UniRule"/>
</dbReference>
<dbReference type="Pfam" id="PF02875">
    <property type="entry name" value="Mur_ligase_C"/>
    <property type="match status" value="1"/>
</dbReference>
<dbReference type="Gene3D" id="3.40.1190.10">
    <property type="entry name" value="Mur-like, catalytic domain"/>
    <property type="match status" value="1"/>
</dbReference>
<feature type="domain" description="Mur ligase C-terminal" evidence="13">
    <location>
        <begin position="334"/>
        <end position="459"/>
    </location>
</feature>
<dbReference type="UniPathway" id="UPA00219"/>
<gene>
    <name evidence="10 15" type="primary">murF</name>
    <name evidence="15" type="ORF">EDM21_07485</name>
</gene>
<feature type="domain" description="Mur ligase N-terminal catalytic" evidence="12">
    <location>
        <begin position="31"/>
        <end position="104"/>
    </location>
</feature>
<dbReference type="Gene3D" id="3.90.190.20">
    <property type="entry name" value="Mur ligase, C-terminal domain"/>
    <property type="match status" value="1"/>
</dbReference>
<keyword evidence="1 10" id="KW-0963">Cytoplasm</keyword>
<dbReference type="RefSeq" id="WP_157334327.1">
    <property type="nucleotide sequence ID" value="NZ_RHLK01000003.1"/>
</dbReference>
<evidence type="ECO:0000256" key="4">
    <source>
        <dbReference type="ARBA" id="ARBA00022741"/>
    </source>
</evidence>
<dbReference type="SUPFAM" id="SSF53623">
    <property type="entry name" value="MurD-like peptide ligases, catalytic domain"/>
    <property type="match status" value="1"/>
</dbReference>
<dbReference type="GO" id="GO:0008360">
    <property type="term" value="P:regulation of cell shape"/>
    <property type="evidence" value="ECO:0007669"/>
    <property type="project" value="UniProtKB-KW"/>
</dbReference>
<comment type="caution">
    <text evidence="15">The sequence shown here is derived from an EMBL/GenBank/DDBJ whole genome shotgun (WGS) entry which is preliminary data.</text>
</comment>
<dbReference type="Proteomes" id="UP000490800">
    <property type="component" value="Unassembled WGS sequence"/>
</dbReference>
<evidence type="ECO:0000256" key="3">
    <source>
        <dbReference type="ARBA" id="ARBA00022618"/>
    </source>
</evidence>
<dbReference type="InterPro" id="IPR036615">
    <property type="entry name" value="Mur_ligase_C_dom_sf"/>
</dbReference>
<evidence type="ECO:0000259" key="14">
    <source>
        <dbReference type="Pfam" id="PF08245"/>
    </source>
</evidence>
<keyword evidence="2 10" id="KW-0436">Ligase</keyword>
<reference evidence="15 16" key="1">
    <citation type="journal article" date="2019" name="Microorganisms">
        <title>Paenibacillus lutrae sp. nov., A Chitinolytic Species Isolated from A River Otter in Castril Natural Park, Granada, Spain.</title>
        <authorList>
            <person name="Rodriguez M."/>
            <person name="Reina J.C."/>
            <person name="Bejar V."/>
            <person name="Llamas I."/>
        </authorList>
    </citation>
    <scope>NUCLEOTIDE SEQUENCE [LARGE SCALE GENOMIC DNA]</scope>
    <source>
        <strain evidence="15 16">N10</strain>
    </source>
</reference>
<keyword evidence="7 10" id="KW-0573">Peptidoglycan synthesis</keyword>
<dbReference type="InterPro" id="IPR004101">
    <property type="entry name" value="Mur_ligase_C"/>
</dbReference>
<dbReference type="PANTHER" id="PTHR43024">
    <property type="entry name" value="UDP-N-ACETYLMURAMOYL-TRIPEPTIDE--D-ALANYL-D-ALANINE LIGASE"/>
    <property type="match status" value="1"/>
</dbReference>
<dbReference type="PANTHER" id="PTHR43024:SF1">
    <property type="entry name" value="UDP-N-ACETYLMURAMOYL-TRIPEPTIDE--D-ALANYL-D-ALANINE LIGASE"/>
    <property type="match status" value="1"/>
</dbReference>
<feature type="domain" description="Mur ligase central" evidence="14">
    <location>
        <begin position="115"/>
        <end position="310"/>
    </location>
</feature>
<keyword evidence="9 10" id="KW-0961">Cell wall biogenesis/degradation</keyword>
<dbReference type="SUPFAM" id="SSF53244">
    <property type="entry name" value="MurD-like peptide ligases, peptide-binding domain"/>
    <property type="match status" value="1"/>
</dbReference>
<dbReference type="Gene3D" id="3.40.1390.10">
    <property type="entry name" value="MurE/MurF, N-terminal domain"/>
    <property type="match status" value="1"/>
</dbReference>